<dbReference type="EMBL" id="SRYR01000005">
    <property type="protein sequence ID" value="TGY41811.1"/>
    <property type="molecule type" value="Genomic_DNA"/>
</dbReference>
<protein>
    <submittedName>
        <fullName evidence="1">Uncharacterized protein</fullName>
    </submittedName>
</protein>
<dbReference type="AlphaFoldDB" id="A0A4S2DLG2"/>
<comment type="caution">
    <text evidence="1">The sequence shown here is derived from an EMBL/GenBank/DDBJ whole genome shotgun (WGS) entry which is preliminary data.</text>
</comment>
<name>A0A4S2DLG2_9CLOT</name>
<dbReference type="RefSeq" id="WP_136007254.1">
    <property type="nucleotide sequence ID" value="NZ_SRYR01000005.1"/>
</dbReference>
<accession>A0A4S2DLG2</accession>
<dbReference type="Proteomes" id="UP000306888">
    <property type="component" value="Unassembled WGS sequence"/>
</dbReference>
<dbReference type="OrthoDB" id="1904024at2"/>
<evidence type="ECO:0000313" key="1">
    <source>
        <dbReference type="EMBL" id="TGY41811.1"/>
    </source>
</evidence>
<keyword evidence="2" id="KW-1185">Reference proteome</keyword>
<reference evidence="1 2" key="1">
    <citation type="submission" date="2019-04" db="EMBL/GenBank/DDBJ databases">
        <title>Microbes associate with the intestines of laboratory mice.</title>
        <authorList>
            <person name="Navarre W."/>
            <person name="Wong E."/>
            <person name="Huang K."/>
            <person name="Tropini C."/>
            <person name="Ng K."/>
            <person name="Yu B."/>
        </authorList>
    </citation>
    <scope>NUCLEOTIDE SEQUENCE [LARGE SCALE GENOMIC DNA]</scope>
    <source>
        <strain evidence="1 2">NM50_B9-20</strain>
    </source>
</reference>
<organism evidence="1 2">
    <name type="scientific">Clostridium sartagoforme</name>
    <dbReference type="NCBI Taxonomy" id="84031"/>
    <lineage>
        <taxon>Bacteria</taxon>
        <taxon>Bacillati</taxon>
        <taxon>Bacillota</taxon>
        <taxon>Clostridia</taxon>
        <taxon>Eubacteriales</taxon>
        <taxon>Clostridiaceae</taxon>
        <taxon>Clostridium</taxon>
    </lineage>
</organism>
<sequence>MANECCFEHELEYKSLIFNGGSMNDADETIPDTIPLGSANSSLRLLGWLLPQGDTEEYSLTFNVPKDAYDKAGKAKVLVHLLTDNSNTPTGNRFAIRLSSLFARANGVVNISNLKTINKFNIQIQNSPGNFKYNHYVIEFELKDIIRAEDFALLSVARIASANDYAGALFLSSIEFVYLSC</sequence>
<gene>
    <name evidence="1" type="ORF">E5347_10860</name>
</gene>
<proteinExistence type="predicted"/>
<evidence type="ECO:0000313" key="2">
    <source>
        <dbReference type="Proteomes" id="UP000306888"/>
    </source>
</evidence>